<dbReference type="EnsemblMetazoa" id="XM_016984948">
    <property type="protein sequence ID" value="XP_016840437"/>
    <property type="gene ID" value="LOC103316975"/>
</dbReference>
<feature type="compositionally biased region" description="Pro residues" evidence="1">
    <location>
        <begin position="76"/>
        <end position="86"/>
    </location>
</feature>
<protein>
    <submittedName>
        <fullName evidence="2">Uncharacterized protein</fullName>
    </submittedName>
</protein>
<dbReference type="InParanoid" id="A0A7M7ITD7"/>
<dbReference type="Proteomes" id="UP000002358">
    <property type="component" value="Chromosome 4"/>
</dbReference>
<dbReference type="GeneID" id="103316975"/>
<feature type="compositionally biased region" description="Basic residues" evidence="1">
    <location>
        <begin position="101"/>
        <end position="111"/>
    </location>
</feature>
<dbReference type="SMR" id="A0A7M7ITD7"/>
<dbReference type="OrthoDB" id="7695286at2759"/>
<dbReference type="AlphaFoldDB" id="A0A7M7ITD7"/>
<feature type="region of interest" description="Disordered" evidence="1">
    <location>
        <begin position="56"/>
        <end position="111"/>
    </location>
</feature>
<sequence>MRPRRGFTKAELVAALSELHGLQPSRRFRRQVALALRRGLDYGILAKSGNEYRFDPVEGSARRTRQRRRKEARPGVPRPTVPPPPDLRPKPRDLTREPFRVIRHRRPGPRR</sequence>
<feature type="compositionally biased region" description="Basic residues" evidence="1">
    <location>
        <begin position="62"/>
        <end position="71"/>
    </location>
</feature>
<evidence type="ECO:0000313" key="3">
    <source>
        <dbReference type="Proteomes" id="UP000002358"/>
    </source>
</evidence>
<accession>A0A7M7ITD7</accession>
<keyword evidence="3" id="KW-1185">Reference proteome</keyword>
<evidence type="ECO:0000313" key="2">
    <source>
        <dbReference type="EnsemblMetazoa" id="XP_016840437"/>
    </source>
</evidence>
<name>A0A7M7ITD7_NASVI</name>
<organism evidence="2 3">
    <name type="scientific">Nasonia vitripennis</name>
    <name type="common">Parasitic wasp</name>
    <dbReference type="NCBI Taxonomy" id="7425"/>
    <lineage>
        <taxon>Eukaryota</taxon>
        <taxon>Metazoa</taxon>
        <taxon>Ecdysozoa</taxon>
        <taxon>Arthropoda</taxon>
        <taxon>Hexapoda</taxon>
        <taxon>Insecta</taxon>
        <taxon>Pterygota</taxon>
        <taxon>Neoptera</taxon>
        <taxon>Endopterygota</taxon>
        <taxon>Hymenoptera</taxon>
        <taxon>Apocrita</taxon>
        <taxon>Proctotrupomorpha</taxon>
        <taxon>Chalcidoidea</taxon>
        <taxon>Pteromalidae</taxon>
        <taxon>Pteromalinae</taxon>
        <taxon>Nasonia</taxon>
    </lineage>
</organism>
<dbReference type="RefSeq" id="XP_016840437.1">
    <property type="nucleotide sequence ID" value="XM_016984948.3"/>
</dbReference>
<evidence type="ECO:0000256" key="1">
    <source>
        <dbReference type="SAM" id="MobiDB-lite"/>
    </source>
</evidence>
<dbReference type="KEGG" id="nvi:103316975"/>
<reference evidence="2" key="1">
    <citation type="submission" date="2021-01" db="UniProtKB">
        <authorList>
            <consortium name="EnsemblMetazoa"/>
        </authorList>
    </citation>
    <scope>IDENTIFICATION</scope>
</reference>
<feature type="compositionally biased region" description="Basic and acidic residues" evidence="1">
    <location>
        <begin position="87"/>
        <end position="100"/>
    </location>
</feature>
<proteinExistence type="predicted"/>